<sequence>MRRAILGISKSRSGGSASLVSCRCRAWTGTFLGFNDTARAEGVDQHGKSSAPGCAVGWLTRMTQEMRRILQAPCRKP</sequence>
<proteinExistence type="predicted"/>
<dbReference type="EMBL" id="ML992527">
    <property type="protein sequence ID" value="KAF2218843.1"/>
    <property type="molecule type" value="Genomic_DNA"/>
</dbReference>
<organism evidence="1 2">
    <name type="scientific">Elsinoe ampelina</name>
    <dbReference type="NCBI Taxonomy" id="302913"/>
    <lineage>
        <taxon>Eukaryota</taxon>
        <taxon>Fungi</taxon>
        <taxon>Dikarya</taxon>
        <taxon>Ascomycota</taxon>
        <taxon>Pezizomycotina</taxon>
        <taxon>Dothideomycetes</taxon>
        <taxon>Dothideomycetidae</taxon>
        <taxon>Myriangiales</taxon>
        <taxon>Elsinoaceae</taxon>
        <taxon>Elsinoe</taxon>
    </lineage>
</organism>
<dbReference type="AlphaFoldDB" id="A0A6A6FZN6"/>
<accession>A0A6A6FZN6</accession>
<name>A0A6A6FZN6_9PEZI</name>
<gene>
    <name evidence="1" type="ORF">BDZ85DRAFT_64891</name>
</gene>
<reference evidence="2" key="1">
    <citation type="journal article" date="2020" name="Stud. Mycol.">
        <title>101 Dothideomycetes genomes: A test case for predicting lifestyles and emergence of pathogens.</title>
        <authorList>
            <person name="Haridas S."/>
            <person name="Albert R."/>
            <person name="Binder M."/>
            <person name="Bloem J."/>
            <person name="LaButti K."/>
            <person name="Salamov A."/>
            <person name="Andreopoulos B."/>
            <person name="Baker S."/>
            <person name="Barry K."/>
            <person name="Bills G."/>
            <person name="Bluhm B."/>
            <person name="Cannon C."/>
            <person name="Castanera R."/>
            <person name="Culley D."/>
            <person name="Daum C."/>
            <person name="Ezra D."/>
            <person name="Gonzalez J."/>
            <person name="Henrissat B."/>
            <person name="Kuo A."/>
            <person name="Liang C."/>
            <person name="Lipzen A."/>
            <person name="Lutzoni F."/>
            <person name="Magnuson J."/>
            <person name="Mondo S."/>
            <person name="Nolan M."/>
            <person name="Ohm R."/>
            <person name="Pangilinan J."/>
            <person name="Park H.-J."/>
            <person name="Ramirez L."/>
            <person name="Alfaro M."/>
            <person name="Sun H."/>
            <person name="Tritt A."/>
            <person name="Yoshinaga Y."/>
            <person name="Zwiers L.-H."/>
            <person name="Turgeon B."/>
            <person name="Goodwin S."/>
            <person name="Spatafora J."/>
            <person name="Crous P."/>
            <person name="Grigoriev I."/>
        </authorList>
    </citation>
    <scope>NUCLEOTIDE SEQUENCE [LARGE SCALE GENOMIC DNA]</scope>
    <source>
        <strain evidence="2">CECT 20119</strain>
    </source>
</reference>
<dbReference type="Proteomes" id="UP000799538">
    <property type="component" value="Unassembled WGS sequence"/>
</dbReference>
<evidence type="ECO:0000313" key="2">
    <source>
        <dbReference type="Proteomes" id="UP000799538"/>
    </source>
</evidence>
<keyword evidence="2" id="KW-1185">Reference proteome</keyword>
<protein>
    <submittedName>
        <fullName evidence="1">Uncharacterized protein</fullName>
    </submittedName>
</protein>
<evidence type="ECO:0000313" key="1">
    <source>
        <dbReference type="EMBL" id="KAF2218843.1"/>
    </source>
</evidence>